<evidence type="ECO:0000313" key="2">
    <source>
        <dbReference type="Proteomes" id="UP000178606"/>
    </source>
</evidence>
<accession>A0A1F6D248</accession>
<evidence type="ECO:0008006" key="3">
    <source>
        <dbReference type="Google" id="ProtNLM"/>
    </source>
</evidence>
<reference evidence="1 2" key="1">
    <citation type="journal article" date="2016" name="Nat. Commun.">
        <title>Thousands of microbial genomes shed light on interconnected biogeochemical processes in an aquifer system.</title>
        <authorList>
            <person name="Anantharaman K."/>
            <person name="Brown C.T."/>
            <person name="Hug L.A."/>
            <person name="Sharon I."/>
            <person name="Castelle C.J."/>
            <person name="Probst A.J."/>
            <person name="Thomas B.C."/>
            <person name="Singh A."/>
            <person name="Wilkins M.J."/>
            <person name="Karaoz U."/>
            <person name="Brodie E.L."/>
            <person name="Williams K.H."/>
            <person name="Hubbard S.S."/>
            <person name="Banfield J.F."/>
        </authorList>
    </citation>
    <scope>NUCLEOTIDE SEQUENCE [LARGE SCALE GENOMIC DNA]</scope>
    <source>
        <strain evidence="2">RIFCSPLOWO2_12_FULL_64_10</strain>
    </source>
</reference>
<gene>
    <name evidence="1" type="ORF">A3F84_29705</name>
</gene>
<proteinExistence type="predicted"/>
<organism evidence="1 2">
    <name type="scientific">Handelsmanbacteria sp. (strain RIFCSPLOWO2_12_FULL_64_10)</name>
    <dbReference type="NCBI Taxonomy" id="1817868"/>
    <lineage>
        <taxon>Bacteria</taxon>
        <taxon>Candidatus Handelsmaniibacteriota</taxon>
    </lineage>
</organism>
<sequence>MASRTRISFFLDDVAPYVTGVPGREGEVCPVDAAALVEVLDFLRARGLSGAISVIPGIRGLLTRPRDAHERRFAEGVGRLRDYPVDTHMEIMTHGRLFDFSRMAPAEGDMTEMAWLDDPAVSVEACRDYFLGTIRVGRNLGISYTGLTTPGTHSHMNPNVWTALLELAEAGEFPNRAVPVFATVEEGTIPATPRPRAVRGRFGVYDLPSGVWDYMASWRNAQDWVNVDHYVDAKGGGHLAALIQAGSPVAVFHVHWQGLNPQTGLGWEAFEKMIDRLTAQFGDRIVWQRPSEIAAAFHQTQGG</sequence>
<protein>
    <recommendedName>
        <fullName evidence="3">Polysaccharide deacetylase</fullName>
    </recommendedName>
</protein>
<name>A0A1F6D248_HANXR</name>
<dbReference type="Proteomes" id="UP000178606">
    <property type="component" value="Unassembled WGS sequence"/>
</dbReference>
<dbReference type="EMBL" id="MFKF01000074">
    <property type="protein sequence ID" value="OGG55513.1"/>
    <property type="molecule type" value="Genomic_DNA"/>
</dbReference>
<dbReference type="AlphaFoldDB" id="A0A1F6D248"/>
<evidence type="ECO:0000313" key="1">
    <source>
        <dbReference type="EMBL" id="OGG55513.1"/>
    </source>
</evidence>
<comment type="caution">
    <text evidence="1">The sequence shown here is derived from an EMBL/GenBank/DDBJ whole genome shotgun (WGS) entry which is preliminary data.</text>
</comment>